<organism evidence="1 4">
    <name type="scientific">Pseudoduganella albidiflava</name>
    <dbReference type="NCBI Taxonomy" id="321983"/>
    <lineage>
        <taxon>Bacteria</taxon>
        <taxon>Pseudomonadati</taxon>
        <taxon>Pseudomonadota</taxon>
        <taxon>Betaproteobacteria</taxon>
        <taxon>Burkholderiales</taxon>
        <taxon>Oxalobacteraceae</taxon>
        <taxon>Telluria group</taxon>
        <taxon>Pseudoduganella</taxon>
    </lineage>
</organism>
<gene>
    <name evidence="2" type="ORF">EYF70_30495</name>
    <name evidence="1" type="ORF">GCM10007387_09240</name>
</gene>
<name>A0A411X784_9BURK</name>
<dbReference type="RefSeq" id="WP_131148736.1">
    <property type="nucleotide sequence ID" value="NZ_BMWV01000001.1"/>
</dbReference>
<protein>
    <submittedName>
        <fullName evidence="2">PAAR domain-containing protein</fullName>
    </submittedName>
</protein>
<accession>A0A411X784</accession>
<evidence type="ECO:0000313" key="3">
    <source>
        <dbReference type="Proteomes" id="UP000292307"/>
    </source>
</evidence>
<reference evidence="1" key="3">
    <citation type="submission" date="2022-12" db="EMBL/GenBank/DDBJ databases">
        <authorList>
            <person name="Sun Q."/>
            <person name="Kim S."/>
        </authorList>
    </citation>
    <scope>NUCLEOTIDE SEQUENCE</scope>
    <source>
        <strain evidence="1">KCTC 12343</strain>
    </source>
</reference>
<dbReference type="Proteomes" id="UP000628442">
    <property type="component" value="Unassembled WGS sequence"/>
</dbReference>
<proteinExistence type="predicted"/>
<sequence length="85" mass="9412">MKDSKDRGIIRLGDTTDHGGRVITAQPDFKVYGKRVAVEGDKVRCPQCKGVFLITPIKEDREHHGKIVAYEGDRTTCGARLISSI</sequence>
<dbReference type="Proteomes" id="UP000292307">
    <property type="component" value="Chromosome"/>
</dbReference>
<keyword evidence="3" id="KW-1185">Reference proteome</keyword>
<evidence type="ECO:0000313" key="4">
    <source>
        <dbReference type="Proteomes" id="UP000628442"/>
    </source>
</evidence>
<dbReference type="Pfam" id="PF05488">
    <property type="entry name" value="PAAR_motif"/>
    <property type="match status" value="1"/>
</dbReference>
<dbReference type="CDD" id="cd14744">
    <property type="entry name" value="PAAR_CT_2"/>
    <property type="match status" value="1"/>
</dbReference>
<dbReference type="AlphaFoldDB" id="A0A411X784"/>
<evidence type="ECO:0000313" key="1">
    <source>
        <dbReference type="EMBL" id="GGY29150.1"/>
    </source>
</evidence>
<dbReference type="EMBL" id="BMWV01000001">
    <property type="protein sequence ID" value="GGY29150.1"/>
    <property type="molecule type" value="Genomic_DNA"/>
</dbReference>
<dbReference type="InterPro" id="IPR008727">
    <property type="entry name" value="PAAR_motif"/>
</dbReference>
<dbReference type="EMBL" id="CP036401">
    <property type="protein sequence ID" value="QBI04675.1"/>
    <property type="molecule type" value="Genomic_DNA"/>
</dbReference>
<reference evidence="1" key="1">
    <citation type="journal article" date="2014" name="Int. J. Syst. Evol. Microbiol.">
        <title>Complete genome sequence of Corynebacterium casei LMG S-19264T (=DSM 44701T), isolated from a smear-ripened cheese.</title>
        <authorList>
            <consortium name="US DOE Joint Genome Institute (JGI-PGF)"/>
            <person name="Walter F."/>
            <person name="Albersmeier A."/>
            <person name="Kalinowski J."/>
            <person name="Ruckert C."/>
        </authorList>
    </citation>
    <scope>NUCLEOTIDE SEQUENCE</scope>
    <source>
        <strain evidence="1">KCTC 12343</strain>
    </source>
</reference>
<dbReference type="OrthoDB" id="197187at2"/>
<evidence type="ECO:0000313" key="2">
    <source>
        <dbReference type="EMBL" id="QBI04675.1"/>
    </source>
</evidence>
<dbReference type="Gene3D" id="2.60.200.60">
    <property type="match status" value="1"/>
</dbReference>
<reference evidence="2 3" key="2">
    <citation type="submission" date="2019-02" db="EMBL/GenBank/DDBJ databases">
        <title>Draft Genome Sequences of Six Type Strains of the Genus Massilia.</title>
        <authorList>
            <person name="Miess H."/>
            <person name="Frediansyhah A."/>
            <person name="Gross H."/>
        </authorList>
    </citation>
    <scope>NUCLEOTIDE SEQUENCE [LARGE SCALE GENOMIC DNA]</scope>
    <source>
        <strain evidence="2 3">DSM 17472</strain>
    </source>
</reference>